<evidence type="ECO:0000256" key="4">
    <source>
        <dbReference type="HAMAP-Rule" id="MF_00171"/>
    </source>
</evidence>
<evidence type="ECO:0000256" key="5">
    <source>
        <dbReference type="PIRSR" id="PIRSR001430-1"/>
    </source>
</evidence>
<dbReference type="Gene3D" id="3.30.70.580">
    <property type="entry name" value="Pseudouridine synthase I, catalytic domain, N-terminal subdomain"/>
    <property type="match status" value="1"/>
</dbReference>
<dbReference type="InterPro" id="IPR020103">
    <property type="entry name" value="PsdUridine_synth_cat_dom_sf"/>
</dbReference>
<evidence type="ECO:0000256" key="1">
    <source>
        <dbReference type="ARBA" id="ARBA00009375"/>
    </source>
</evidence>
<comment type="function">
    <text evidence="4">Formation of pseudouridine at positions 38, 39 and 40 in the anticodon stem and loop of transfer RNAs.</text>
</comment>
<dbReference type="Pfam" id="PF01416">
    <property type="entry name" value="PseudoU_synth_1"/>
    <property type="match status" value="2"/>
</dbReference>
<comment type="catalytic activity">
    <reaction evidence="4 7">
        <text>uridine(38/39/40) in tRNA = pseudouridine(38/39/40) in tRNA</text>
        <dbReference type="Rhea" id="RHEA:22376"/>
        <dbReference type="Rhea" id="RHEA-COMP:10085"/>
        <dbReference type="Rhea" id="RHEA-COMP:10087"/>
        <dbReference type="ChEBI" id="CHEBI:65314"/>
        <dbReference type="ChEBI" id="CHEBI:65315"/>
        <dbReference type="EC" id="5.4.99.12"/>
    </reaction>
</comment>
<dbReference type="InterPro" id="IPR020095">
    <property type="entry name" value="PsdUridine_synth_TruA_C"/>
</dbReference>
<dbReference type="PIRSF" id="PIRSF001430">
    <property type="entry name" value="tRNA_psdUrid_synth"/>
    <property type="match status" value="1"/>
</dbReference>
<evidence type="ECO:0000256" key="3">
    <source>
        <dbReference type="ARBA" id="ARBA00023235"/>
    </source>
</evidence>
<dbReference type="CDD" id="cd02570">
    <property type="entry name" value="PseudoU_synth_EcTruA"/>
    <property type="match status" value="1"/>
</dbReference>
<dbReference type="GO" id="GO:0160147">
    <property type="term" value="F:tRNA pseudouridine(38-40) synthase activity"/>
    <property type="evidence" value="ECO:0007669"/>
    <property type="project" value="UniProtKB-EC"/>
</dbReference>
<evidence type="ECO:0000256" key="2">
    <source>
        <dbReference type="ARBA" id="ARBA00022694"/>
    </source>
</evidence>
<dbReference type="Gene3D" id="3.30.70.660">
    <property type="entry name" value="Pseudouridine synthase I, catalytic domain, C-terminal subdomain"/>
    <property type="match status" value="1"/>
</dbReference>
<dbReference type="FunFam" id="3.30.70.580:FF:000001">
    <property type="entry name" value="tRNA pseudouridine synthase A"/>
    <property type="match status" value="1"/>
</dbReference>
<dbReference type="SUPFAM" id="SSF55120">
    <property type="entry name" value="Pseudouridine synthase"/>
    <property type="match status" value="1"/>
</dbReference>
<comment type="subunit">
    <text evidence="4">Homodimer.</text>
</comment>
<comment type="caution">
    <text evidence="4">Lacks conserved residue(s) required for the propagation of feature annotation.</text>
</comment>
<dbReference type="PANTHER" id="PTHR11142:SF0">
    <property type="entry name" value="TRNA PSEUDOURIDINE SYNTHASE-LIKE 1"/>
    <property type="match status" value="1"/>
</dbReference>
<name>A0A5C8ZA55_9GAMM</name>
<dbReference type="AlphaFoldDB" id="A0A5C8ZA55"/>
<evidence type="ECO:0000256" key="7">
    <source>
        <dbReference type="RuleBase" id="RU003792"/>
    </source>
</evidence>
<evidence type="ECO:0000259" key="8">
    <source>
        <dbReference type="Pfam" id="PF01416"/>
    </source>
</evidence>
<protein>
    <recommendedName>
        <fullName evidence="4">tRNA pseudouridine synthase A</fullName>
        <ecNumber evidence="4">5.4.99.12</ecNumber>
    </recommendedName>
    <alternativeName>
        <fullName evidence="4">tRNA pseudouridine(38-40) synthase</fullName>
    </alternativeName>
    <alternativeName>
        <fullName evidence="4">tRNA pseudouridylate synthase I</fullName>
    </alternativeName>
    <alternativeName>
        <fullName evidence="4">tRNA-uridine isomerase I</fullName>
    </alternativeName>
</protein>
<gene>
    <name evidence="4 9" type="primary">truA</name>
    <name evidence="9" type="ORF">FME95_03840</name>
</gene>
<dbReference type="RefSeq" id="WP_147713099.1">
    <property type="nucleotide sequence ID" value="NZ_VKAD01000001.1"/>
</dbReference>
<dbReference type="HAMAP" id="MF_00171">
    <property type="entry name" value="TruA"/>
    <property type="match status" value="1"/>
</dbReference>
<accession>A0A5C8ZA55</accession>
<feature type="binding site" evidence="4 6">
    <location>
        <position position="123"/>
    </location>
    <ligand>
        <name>substrate</name>
    </ligand>
</feature>
<comment type="caution">
    <text evidence="9">The sequence shown here is derived from an EMBL/GenBank/DDBJ whole genome shotgun (WGS) entry which is preliminary data.</text>
</comment>
<keyword evidence="10" id="KW-1185">Reference proteome</keyword>
<dbReference type="GO" id="GO:0031119">
    <property type="term" value="P:tRNA pseudouridine synthesis"/>
    <property type="evidence" value="ECO:0007669"/>
    <property type="project" value="UniProtKB-UniRule"/>
</dbReference>
<dbReference type="InterPro" id="IPR020097">
    <property type="entry name" value="PsdUridine_synth_TruA_a/b_dom"/>
</dbReference>
<evidence type="ECO:0000313" key="9">
    <source>
        <dbReference type="EMBL" id="TXR53700.1"/>
    </source>
</evidence>
<dbReference type="Proteomes" id="UP000321764">
    <property type="component" value="Unassembled WGS sequence"/>
</dbReference>
<keyword evidence="2 4" id="KW-0819">tRNA processing</keyword>
<feature type="domain" description="Pseudouridine synthase I TruA alpha/beta" evidence="8">
    <location>
        <begin position="18"/>
        <end position="116"/>
    </location>
</feature>
<dbReference type="OrthoDB" id="9811823at2"/>
<dbReference type="GO" id="GO:0003723">
    <property type="term" value="F:RNA binding"/>
    <property type="evidence" value="ECO:0007669"/>
    <property type="project" value="InterPro"/>
</dbReference>
<dbReference type="NCBIfam" id="TIGR00071">
    <property type="entry name" value="hisT_truA"/>
    <property type="match status" value="1"/>
</dbReference>
<feature type="domain" description="Pseudouridine synthase I TruA alpha/beta" evidence="8">
    <location>
        <begin position="156"/>
        <end position="258"/>
    </location>
</feature>
<proteinExistence type="inferred from homology"/>
<dbReference type="InterPro" id="IPR020094">
    <property type="entry name" value="TruA/RsuA/RluB/E/F_N"/>
</dbReference>
<organism evidence="9 10">
    <name type="scientific">Reinekea thalattae</name>
    <dbReference type="NCBI Taxonomy" id="2593301"/>
    <lineage>
        <taxon>Bacteria</taxon>
        <taxon>Pseudomonadati</taxon>
        <taxon>Pseudomonadota</taxon>
        <taxon>Gammaproteobacteria</taxon>
        <taxon>Oceanospirillales</taxon>
        <taxon>Saccharospirillaceae</taxon>
        <taxon>Reinekea</taxon>
    </lineage>
</organism>
<dbReference type="EMBL" id="VKAD01000001">
    <property type="protein sequence ID" value="TXR53700.1"/>
    <property type="molecule type" value="Genomic_DNA"/>
</dbReference>
<dbReference type="EC" id="5.4.99.12" evidence="4"/>
<evidence type="ECO:0000256" key="6">
    <source>
        <dbReference type="PIRSR" id="PIRSR001430-2"/>
    </source>
</evidence>
<comment type="similarity">
    <text evidence="1 4 7">Belongs to the tRNA pseudouridine synthase TruA family.</text>
</comment>
<keyword evidence="3 4" id="KW-0413">Isomerase</keyword>
<dbReference type="InterPro" id="IPR001406">
    <property type="entry name" value="PsdUridine_synth_TruA"/>
</dbReference>
<dbReference type="PANTHER" id="PTHR11142">
    <property type="entry name" value="PSEUDOURIDYLATE SYNTHASE"/>
    <property type="match status" value="1"/>
</dbReference>
<reference evidence="9 10" key="1">
    <citation type="submission" date="2019-07" db="EMBL/GenBank/DDBJ databases">
        <title>Reinekea sp. strain SSH23 genome sequencing and assembly.</title>
        <authorList>
            <person name="Kim I."/>
        </authorList>
    </citation>
    <scope>NUCLEOTIDE SEQUENCE [LARGE SCALE GENOMIC DNA]</scope>
    <source>
        <strain evidence="9 10">SSH23</strain>
    </source>
</reference>
<evidence type="ECO:0000313" key="10">
    <source>
        <dbReference type="Proteomes" id="UP000321764"/>
    </source>
</evidence>
<sequence length="286" mass="32578">MCEVFEFERPTDRFRIAMAIEYRGTRYRGWQVQRSGVPTVQQALESAISSVANEPVASIVAGRTDAGVHATNQIVHFDTQSERSEYGWQMGINGRLPDDISVRWVKQVDTEFHARFSAKERCYRFVIYNNWVKSALLNELTTWERYPLDAEKMQQAANLLLGQHDFSSFRAAECQAHSPVRTLKELSIERVGEFVILQVRADGFLHHMVRNLVGVLLPIGRGRKPIEWAQQVLAYQDRKKGGVTAHGDGLYFVRADYERNDLPKLDAGPSFIEPLIANLAPSFRPV</sequence>
<feature type="active site" description="Nucleophile" evidence="4 5">
    <location>
        <position position="65"/>
    </location>
</feature>